<dbReference type="RefSeq" id="WP_012238286.1">
    <property type="nucleotide sequence ID" value="NC_010162.1"/>
</dbReference>
<dbReference type="KEGG" id="scl:sce5658"/>
<dbReference type="HOGENOM" id="CLU_1170050_0_0_7"/>
<dbReference type="BioCyc" id="SCEL448385:SCE_RS29070-MONOMER"/>
<reference evidence="2 3" key="1">
    <citation type="journal article" date="2007" name="Nat. Biotechnol.">
        <title>Complete genome sequence of the myxobacterium Sorangium cellulosum.</title>
        <authorList>
            <person name="Schneiker S."/>
            <person name="Perlova O."/>
            <person name="Kaiser O."/>
            <person name="Gerth K."/>
            <person name="Alici A."/>
            <person name="Altmeyer M.O."/>
            <person name="Bartels D."/>
            <person name="Bekel T."/>
            <person name="Beyer S."/>
            <person name="Bode E."/>
            <person name="Bode H.B."/>
            <person name="Bolten C.J."/>
            <person name="Choudhuri J.V."/>
            <person name="Doss S."/>
            <person name="Elnakady Y.A."/>
            <person name="Frank B."/>
            <person name="Gaigalat L."/>
            <person name="Goesmann A."/>
            <person name="Groeger C."/>
            <person name="Gross F."/>
            <person name="Jelsbak L."/>
            <person name="Jelsbak L."/>
            <person name="Kalinowski J."/>
            <person name="Kegler C."/>
            <person name="Knauber T."/>
            <person name="Konietzny S."/>
            <person name="Kopp M."/>
            <person name="Krause L."/>
            <person name="Krug D."/>
            <person name="Linke B."/>
            <person name="Mahmud T."/>
            <person name="Martinez-Arias R."/>
            <person name="McHardy A.C."/>
            <person name="Merai M."/>
            <person name="Meyer F."/>
            <person name="Mormann S."/>
            <person name="Munoz-Dorado J."/>
            <person name="Perez J."/>
            <person name="Pradella S."/>
            <person name="Rachid S."/>
            <person name="Raddatz G."/>
            <person name="Rosenau F."/>
            <person name="Rueckert C."/>
            <person name="Sasse F."/>
            <person name="Scharfe M."/>
            <person name="Schuster S.C."/>
            <person name="Suen G."/>
            <person name="Treuner-Lange A."/>
            <person name="Velicer G.J."/>
            <person name="Vorholter F.-J."/>
            <person name="Weissman K.J."/>
            <person name="Welch R.D."/>
            <person name="Wenzel S.C."/>
            <person name="Whitworth D.E."/>
            <person name="Wilhelm S."/>
            <person name="Wittmann C."/>
            <person name="Bloecker H."/>
            <person name="Puehler A."/>
            <person name="Mueller R."/>
        </authorList>
    </citation>
    <scope>NUCLEOTIDE SEQUENCE [LARGE SCALE GENOMIC DNA]</scope>
    <source>
        <strain evidence="3">So ce56</strain>
    </source>
</reference>
<evidence type="ECO:0000256" key="1">
    <source>
        <dbReference type="SAM" id="SignalP"/>
    </source>
</evidence>
<feature type="signal peptide" evidence="1">
    <location>
        <begin position="1"/>
        <end position="20"/>
    </location>
</feature>
<organism evidence="2 3">
    <name type="scientific">Sorangium cellulosum (strain So ce56)</name>
    <name type="common">Polyangium cellulosum (strain So ce56)</name>
    <dbReference type="NCBI Taxonomy" id="448385"/>
    <lineage>
        <taxon>Bacteria</taxon>
        <taxon>Pseudomonadati</taxon>
        <taxon>Myxococcota</taxon>
        <taxon>Polyangia</taxon>
        <taxon>Polyangiales</taxon>
        <taxon>Polyangiaceae</taxon>
        <taxon>Sorangium</taxon>
    </lineage>
</organism>
<evidence type="ECO:0000313" key="2">
    <source>
        <dbReference type="EMBL" id="CAN95821.1"/>
    </source>
</evidence>
<keyword evidence="3" id="KW-1185">Reference proteome</keyword>
<dbReference type="Proteomes" id="UP000002139">
    <property type="component" value="Chromosome"/>
</dbReference>
<proteinExistence type="predicted"/>
<gene>
    <name evidence="2" type="ordered locus">sce5658</name>
</gene>
<protein>
    <submittedName>
        <fullName evidence="2">Membrane protein</fullName>
    </submittedName>
</protein>
<feature type="chain" id="PRO_5002738870" evidence="1">
    <location>
        <begin position="21"/>
        <end position="237"/>
    </location>
</feature>
<keyword evidence="1" id="KW-0732">Signal</keyword>
<evidence type="ECO:0000313" key="3">
    <source>
        <dbReference type="Proteomes" id="UP000002139"/>
    </source>
</evidence>
<sequence>MTAIRTALSMAALFGALALAAPAAAENDAPPSAQSAAPSGYAPSPAGAPPGYAPPGYAPPGYALPPGYAPPPDHVPPGYVPYAPSVILGMPRTLTFTEGGIRPAGYRIETQMNRGLVVAGSIVLASAWALSALTAGSILSEGGSDAVSYSPMLVPVGGPFITLGTGEEVDADRDAGRLAAALLLFDGATQVTGFVLLVAGLVSNQRVWVRDDIPRKVSIQAPELTVGPTGATLRVSF</sequence>
<name>A9G419_SORC5</name>
<dbReference type="OrthoDB" id="5517669at2"/>
<dbReference type="AlphaFoldDB" id="A9G419"/>
<accession>A9G419</accession>
<dbReference type="EMBL" id="AM746676">
    <property type="protein sequence ID" value="CAN95821.1"/>
    <property type="molecule type" value="Genomic_DNA"/>
</dbReference>